<dbReference type="GO" id="GO:0005975">
    <property type="term" value="P:carbohydrate metabolic process"/>
    <property type="evidence" value="ECO:0007669"/>
    <property type="project" value="InterPro"/>
</dbReference>
<dbReference type="AlphaFoldDB" id="A0A9D1G1C5"/>
<dbReference type="GO" id="GO:0005737">
    <property type="term" value="C:cytoplasm"/>
    <property type="evidence" value="ECO:0007669"/>
    <property type="project" value="TreeGrafter"/>
</dbReference>
<dbReference type="PANTHER" id="PTHR11280">
    <property type="entry name" value="GLUCOSAMINE-6-PHOSPHATE ISOMERASE"/>
    <property type="match status" value="1"/>
</dbReference>
<evidence type="ECO:0000256" key="2">
    <source>
        <dbReference type="ARBA" id="ARBA00022801"/>
    </source>
</evidence>
<organism evidence="6 7">
    <name type="scientific">Candidatus Alectryocaccomicrobium excrementavium</name>
    <dbReference type="NCBI Taxonomy" id="2840668"/>
    <lineage>
        <taxon>Bacteria</taxon>
        <taxon>Bacillati</taxon>
        <taxon>Bacillota</taxon>
        <taxon>Clostridia</taxon>
        <taxon>Candidatus Alectryocaccomicrobium</taxon>
    </lineage>
</organism>
<gene>
    <name evidence="4 6" type="primary">nagB</name>
    <name evidence="6" type="ORF">IAA84_06655</name>
</gene>
<comment type="function">
    <text evidence="4">Catalyzes the reversible isomerization-deamination of glucosamine 6-phosphate (GlcN6P) to form fructose 6-phosphate (Fru6P) and ammonium ion.</text>
</comment>
<dbReference type="CDD" id="cd01399">
    <property type="entry name" value="GlcN6P_deaminase"/>
    <property type="match status" value="1"/>
</dbReference>
<dbReference type="PROSITE" id="PS01161">
    <property type="entry name" value="GLC_GALNAC_ISOMERASE"/>
    <property type="match status" value="1"/>
</dbReference>
<evidence type="ECO:0000313" key="6">
    <source>
        <dbReference type="EMBL" id="HIS92685.1"/>
    </source>
</evidence>
<accession>A0A9D1G1C5</accession>
<dbReference type="InterPro" id="IPR006148">
    <property type="entry name" value="Glc/Gal-6P_isomerase"/>
</dbReference>
<feature type="active site" description="Proton acceptor; for ring-opening step" evidence="4">
    <location>
        <position position="138"/>
    </location>
</feature>
<dbReference type="GO" id="GO:0004342">
    <property type="term" value="F:glucosamine-6-phosphate deaminase activity"/>
    <property type="evidence" value="ECO:0007669"/>
    <property type="project" value="UniProtKB-UniRule"/>
</dbReference>
<feature type="active site" description="Proton acceptor; for enolization step" evidence="4">
    <location>
        <position position="67"/>
    </location>
</feature>
<dbReference type="GO" id="GO:0042802">
    <property type="term" value="F:identical protein binding"/>
    <property type="evidence" value="ECO:0007669"/>
    <property type="project" value="TreeGrafter"/>
</dbReference>
<reference evidence="6" key="2">
    <citation type="journal article" date="2021" name="PeerJ">
        <title>Extensive microbial diversity within the chicken gut microbiome revealed by metagenomics and culture.</title>
        <authorList>
            <person name="Gilroy R."/>
            <person name="Ravi A."/>
            <person name="Getino M."/>
            <person name="Pursley I."/>
            <person name="Horton D.L."/>
            <person name="Alikhan N.F."/>
            <person name="Baker D."/>
            <person name="Gharbi K."/>
            <person name="Hall N."/>
            <person name="Watson M."/>
            <person name="Adriaenssens E.M."/>
            <person name="Foster-Nyarko E."/>
            <person name="Jarju S."/>
            <person name="Secka A."/>
            <person name="Antonio M."/>
            <person name="Oren A."/>
            <person name="Chaudhuri R.R."/>
            <person name="La Ragione R."/>
            <person name="Hildebrand F."/>
            <person name="Pallen M.J."/>
        </authorList>
    </citation>
    <scope>NUCLEOTIDE SEQUENCE</scope>
    <source>
        <strain evidence="6">13766</strain>
    </source>
</reference>
<dbReference type="GO" id="GO:0006046">
    <property type="term" value="P:N-acetylglucosamine catabolic process"/>
    <property type="evidence" value="ECO:0007669"/>
    <property type="project" value="UniProtKB-UniRule"/>
</dbReference>
<dbReference type="Pfam" id="PF01182">
    <property type="entry name" value="Glucosamine_iso"/>
    <property type="match status" value="1"/>
</dbReference>
<proteinExistence type="inferred from homology"/>
<evidence type="ECO:0000259" key="5">
    <source>
        <dbReference type="Pfam" id="PF01182"/>
    </source>
</evidence>
<feature type="active site" description="For ring-opening step" evidence="4">
    <location>
        <position position="136"/>
    </location>
</feature>
<dbReference type="InterPro" id="IPR004547">
    <property type="entry name" value="Glucosamine6P_isomerase"/>
</dbReference>
<dbReference type="Proteomes" id="UP000824140">
    <property type="component" value="Unassembled WGS sequence"/>
</dbReference>
<dbReference type="SUPFAM" id="SSF100950">
    <property type="entry name" value="NagB/RpiA/CoA transferase-like"/>
    <property type="match status" value="1"/>
</dbReference>
<dbReference type="FunFam" id="3.40.50.1360:FF:000003">
    <property type="entry name" value="Glucosamine-6-phosphate deaminase"/>
    <property type="match status" value="1"/>
</dbReference>
<protein>
    <recommendedName>
        <fullName evidence="4">Glucosamine-6-phosphate deaminase</fullName>
        <ecNumber evidence="4">3.5.99.6</ecNumber>
    </recommendedName>
    <alternativeName>
        <fullName evidence="4">GlcN6P deaminase</fullName>
        <shortName evidence="4">GNPDA</shortName>
    </alternativeName>
    <alternativeName>
        <fullName evidence="4">Glucosamine-6-phosphate isomerase</fullName>
    </alternativeName>
</protein>
<dbReference type="Gene3D" id="3.40.50.1360">
    <property type="match status" value="1"/>
</dbReference>
<feature type="active site" description="For ring-opening step" evidence="4">
    <location>
        <position position="143"/>
    </location>
</feature>
<sequence length="241" mass="26112">MQVFVYKNAEEVARAAATVFAAEIFKKPDCVLGLATGSTPVPLYKELARMNHEGLIDFSRVRTYNLDEYVGLDPAHVCSYRRFMNENLFDHINIDKANTHVPCGIGADHEADAKAYDAAVEAAGGIDLQLLGIGHNGHIGFNEPNDVFVYPTNVITLTQSTIDANARFFDSADDVPRQAISLGVGGIMNARRVVLLATGEGKAKAIRDSIKGNIDPKVPASILRAHQNVQFFLDEGAASLL</sequence>
<comment type="caution">
    <text evidence="4">Lacks conserved residue(s) required for the propagation of feature annotation.</text>
</comment>
<dbReference type="GO" id="GO:0019262">
    <property type="term" value="P:N-acetylneuraminate catabolic process"/>
    <property type="evidence" value="ECO:0007669"/>
    <property type="project" value="UniProtKB-UniRule"/>
</dbReference>
<dbReference type="EC" id="3.5.99.6" evidence="4"/>
<dbReference type="InterPro" id="IPR018321">
    <property type="entry name" value="Glucosamine6P_isomerase_CS"/>
</dbReference>
<dbReference type="NCBIfam" id="TIGR00502">
    <property type="entry name" value="nagB"/>
    <property type="match status" value="1"/>
</dbReference>
<dbReference type="InterPro" id="IPR037171">
    <property type="entry name" value="NagB/RpiA_transferase-like"/>
</dbReference>
<comment type="catalytic activity">
    <reaction evidence="1 4">
        <text>alpha-D-glucosamine 6-phosphate + H2O = beta-D-fructose 6-phosphate + NH4(+)</text>
        <dbReference type="Rhea" id="RHEA:12172"/>
        <dbReference type="ChEBI" id="CHEBI:15377"/>
        <dbReference type="ChEBI" id="CHEBI:28938"/>
        <dbReference type="ChEBI" id="CHEBI:57634"/>
        <dbReference type="ChEBI" id="CHEBI:75989"/>
        <dbReference type="EC" id="3.5.99.6"/>
    </reaction>
</comment>
<keyword evidence="3 4" id="KW-0119">Carbohydrate metabolism</keyword>
<comment type="pathway">
    <text evidence="4">Amino-sugar metabolism; N-acetylneuraminate degradation; D-fructose 6-phosphate from N-acetylneuraminate: step 5/5.</text>
</comment>
<evidence type="ECO:0000256" key="1">
    <source>
        <dbReference type="ARBA" id="ARBA00000644"/>
    </source>
</evidence>
<comment type="similarity">
    <text evidence="4">Belongs to the glucosamine/galactosamine-6-phosphate isomerase family. NagB subfamily.</text>
</comment>
<dbReference type="GO" id="GO:0006043">
    <property type="term" value="P:glucosamine catabolic process"/>
    <property type="evidence" value="ECO:0007669"/>
    <property type="project" value="TreeGrafter"/>
</dbReference>
<evidence type="ECO:0000256" key="4">
    <source>
        <dbReference type="HAMAP-Rule" id="MF_01241"/>
    </source>
</evidence>
<comment type="caution">
    <text evidence="6">The sequence shown here is derived from an EMBL/GenBank/DDBJ whole genome shotgun (WGS) entry which is preliminary data.</text>
</comment>
<keyword evidence="2 4" id="KW-0378">Hydrolase</keyword>
<reference evidence="6" key="1">
    <citation type="submission" date="2020-10" db="EMBL/GenBank/DDBJ databases">
        <authorList>
            <person name="Gilroy R."/>
        </authorList>
    </citation>
    <scope>NUCLEOTIDE SEQUENCE</scope>
    <source>
        <strain evidence="6">13766</strain>
    </source>
</reference>
<name>A0A9D1G1C5_9FIRM</name>
<evidence type="ECO:0000256" key="3">
    <source>
        <dbReference type="ARBA" id="ARBA00023277"/>
    </source>
</evidence>
<dbReference type="HAMAP" id="MF_01241">
    <property type="entry name" value="GlcN6P_deamin"/>
    <property type="match status" value="1"/>
</dbReference>
<feature type="domain" description="Glucosamine/galactosamine-6-phosphate isomerase" evidence="5">
    <location>
        <begin position="9"/>
        <end position="227"/>
    </location>
</feature>
<evidence type="ECO:0000313" key="7">
    <source>
        <dbReference type="Proteomes" id="UP000824140"/>
    </source>
</evidence>
<dbReference type="PANTHER" id="PTHR11280:SF5">
    <property type="entry name" value="GLUCOSAMINE-6-PHOSPHATE ISOMERASE"/>
    <property type="match status" value="1"/>
</dbReference>
<dbReference type="EMBL" id="DVJN01000131">
    <property type="protein sequence ID" value="HIS92685.1"/>
    <property type="molecule type" value="Genomic_DNA"/>
</dbReference>